<evidence type="ECO:0000256" key="2">
    <source>
        <dbReference type="ARBA" id="ARBA00005995"/>
    </source>
</evidence>
<keyword evidence="3 6" id="KW-0560">Oxidoreductase</keyword>
<dbReference type="PANTHER" id="PTHR43563">
    <property type="entry name" value="AMINE OXIDASE"/>
    <property type="match status" value="1"/>
</dbReference>
<dbReference type="Proteomes" id="UP000033540">
    <property type="component" value="Unassembled WGS sequence"/>
</dbReference>
<dbReference type="AlphaFoldDB" id="A0A0F0I9K7"/>
<dbReference type="InterPro" id="IPR036188">
    <property type="entry name" value="FAD/NAD-bd_sf"/>
</dbReference>
<accession>A0A0F0I9K7</accession>
<dbReference type="Gene3D" id="3.50.50.60">
    <property type="entry name" value="FAD/NAD(P)-binding domain"/>
    <property type="match status" value="1"/>
</dbReference>
<dbReference type="Pfam" id="PF01593">
    <property type="entry name" value="Amino_oxidase"/>
    <property type="match status" value="1"/>
</dbReference>
<evidence type="ECO:0000256" key="1">
    <source>
        <dbReference type="ARBA" id="ARBA00001974"/>
    </source>
</evidence>
<dbReference type="STRING" id="1403190.A0A0F0I9K7"/>
<feature type="binding site" evidence="5">
    <location>
        <position position="423"/>
    </location>
    <ligand>
        <name>FAD</name>
        <dbReference type="ChEBI" id="CHEBI:57692"/>
    </ligand>
</feature>
<comment type="cofactor">
    <cofactor evidence="1 6">
        <name>FAD</name>
        <dbReference type="ChEBI" id="CHEBI:57692"/>
    </cofactor>
</comment>
<gene>
    <name evidence="8" type="ORF">P875_00064747</name>
</gene>
<comment type="caution">
    <text evidence="8">The sequence shown here is derived from an EMBL/GenBank/DDBJ whole genome shotgun (WGS) entry which is preliminary data.</text>
</comment>
<comment type="similarity">
    <text evidence="2 6">Belongs to the flavin monoamine oxidase family.</text>
</comment>
<feature type="domain" description="Amine oxidase" evidence="7">
    <location>
        <begin position="11"/>
        <end position="446"/>
    </location>
</feature>
<evidence type="ECO:0000256" key="6">
    <source>
        <dbReference type="RuleBase" id="RU362067"/>
    </source>
</evidence>
<keyword evidence="6" id="KW-0285">Flavoprotein</keyword>
<dbReference type="InterPro" id="IPR001613">
    <property type="entry name" value="Flavin_amine_oxidase"/>
</dbReference>
<dbReference type="Gene3D" id="3.90.660.10">
    <property type="match status" value="1"/>
</dbReference>
<protein>
    <recommendedName>
        <fullName evidence="6">Amine oxidase</fullName>
        <ecNumber evidence="6">1.4.3.-</ecNumber>
    </recommendedName>
</protein>
<dbReference type="InterPro" id="IPR002937">
    <property type="entry name" value="Amino_oxidase"/>
</dbReference>
<dbReference type="GO" id="GO:0097621">
    <property type="term" value="F:monoamine oxidase activity"/>
    <property type="evidence" value="ECO:0007669"/>
    <property type="project" value="UniProtKB-EC"/>
</dbReference>
<dbReference type="PANTHER" id="PTHR43563:SF14">
    <property type="entry name" value="AMINE OXIDASE"/>
    <property type="match status" value="1"/>
</dbReference>
<proteinExistence type="inferred from homology"/>
<dbReference type="InterPro" id="IPR050703">
    <property type="entry name" value="Flavin_MAO"/>
</dbReference>
<keyword evidence="6" id="KW-0274">FAD</keyword>
<evidence type="ECO:0000256" key="3">
    <source>
        <dbReference type="ARBA" id="ARBA00023002"/>
    </source>
</evidence>
<dbReference type="PRINTS" id="PR00757">
    <property type="entry name" value="AMINEOXDASEF"/>
</dbReference>
<dbReference type="OrthoDB" id="5046242at2759"/>
<dbReference type="SUPFAM" id="SSF54373">
    <property type="entry name" value="FAD-linked reductases, C-terminal domain"/>
    <property type="match status" value="1"/>
</dbReference>
<evidence type="ECO:0000259" key="7">
    <source>
        <dbReference type="Pfam" id="PF01593"/>
    </source>
</evidence>
<feature type="binding site" evidence="5">
    <location>
        <position position="12"/>
    </location>
    <ligand>
        <name>FAD</name>
        <dbReference type="ChEBI" id="CHEBI:57692"/>
    </ligand>
</feature>
<dbReference type="SUPFAM" id="SSF51905">
    <property type="entry name" value="FAD/NAD(P)-binding domain"/>
    <property type="match status" value="1"/>
</dbReference>
<comment type="catalytic activity">
    <reaction evidence="4">
        <text>a secondary aliphatic amine + O2 + H2O = a primary amine + an aldehyde + H2O2</text>
        <dbReference type="Rhea" id="RHEA:26414"/>
        <dbReference type="ChEBI" id="CHEBI:15377"/>
        <dbReference type="ChEBI" id="CHEBI:15379"/>
        <dbReference type="ChEBI" id="CHEBI:16240"/>
        <dbReference type="ChEBI" id="CHEBI:17478"/>
        <dbReference type="ChEBI" id="CHEBI:58855"/>
        <dbReference type="ChEBI" id="CHEBI:65296"/>
        <dbReference type="EC" id="1.4.3.4"/>
    </reaction>
</comment>
<evidence type="ECO:0000313" key="9">
    <source>
        <dbReference type="Proteomes" id="UP000033540"/>
    </source>
</evidence>
<reference evidence="8 9" key="1">
    <citation type="submission" date="2015-02" db="EMBL/GenBank/DDBJ databases">
        <title>Draft genome sequence of Aspergillus parasiticus SU-1.</title>
        <authorList>
            <person name="Yu J."/>
            <person name="Fedorova N."/>
            <person name="Yin Y."/>
            <person name="Losada L."/>
            <person name="Zafar N."/>
            <person name="Taujale R."/>
            <person name="Ehrlich K.C."/>
            <person name="Bhatnagar D."/>
            <person name="Cleveland T.E."/>
            <person name="Bennett J.W."/>
            <person name="Nierman W.C."/>
        </authorList>
    </citation>
    <scope>NUCLEOTIDE SEQUENCE [LARGE SCALE GENOMIC DNA]</scope>
    <source>
        <strain evidence="9">ATCC 56775 / NRRL 5862 / SRRC 143 / SU-1</strain>
    </source>
</reference>
<sequence length="457" mass="51073">MFDVAIIGAGMSGLQAAVSAKQAGLSFCVIEARDRVGGKVWSIPLASGRGTADLGAAWINDELQPRITAYVRKFKMDTVSQPIDKTAIVQVSEIERLEFPFGVIPDFPPEEKSNLEMIRDHIEAESQKMEAPKLEDDQVSLDTYVRKLGATEKTCKMVNLWVRAMHGLESTEESAAHFIDYCRRNHGLLAARADDHTGGNYLRLQDGTQDIARGIARLVGEQHIYTSHPVHSIHDEHAKVTIFTSNGKTFIAKKVIISVPSALFRDIKFTPPLPAALQERSSNTKLGHYNKAIVCYDKPWWRDLGYNGFLFSYDGPICIVRDTSIPEKTYYSLTCFVNGNVGAEWAKQDPHARRRAVLEQLAKGYKVDRSSELWRPIEFFDQIWKHEPYSQGALSPIPAIGHYVKYQSVHGKPVGNIHFVGTEYSDHWKGYMEGALTSGAQGAEEVVRALKAPESRL</sequence>
<evidence type="ECO:0000256" key="4">
    <source>
        <dbReference type="ARBA" id="ARBA00048448"/>
    </source>
</evidence>
<dbReference type="EC" id="1.4.3.-" evidence="6"/>
<feature type="binding site" evidence="5">
    <location>
        <begin position="31"/>
        <end position="32"/>
    </location>
    <ligand>
        <name>FAD</name>
        <dbReference type="ChEBI" id="CHEBI:57692"/>
    </ligand>
</feature>
<dbReference type="EMBL" id="JZEE01000541">
    <property type="protein sequence ID" value="KJK63821.1"/>
    <property type="molecule type" value="Genomic_DNA"/>
</dbReference>
<feature type="binding site" evidence="5">
    <location>
        <position position="230"/>
    </location>
    <ligand>
        <name>FAD</name>
        <dbReference type="ChEBI" id="CHEBI:57692"/>
    </ligand>
</feature>
<dbReference type="Gene3D" id="1.10.405.10">
    <property type="entry name" value="Guanine Nucleotide Dissociation Inhibitor, domain 1"/>
    <property type="match status" value="1"/>
</dbReference>
<organism evidence="8 9">
    <name type="scientific">Aspergillus parasiticus (strain ATCC 56775 / NRRL 5862 / SRRC 143 / SU-1)</name>
    <dbReference type="NCBI Taxonomy" id="1403190"/>
    <lineage>
        <taxon>Eukaryota</taxon>
        <taxon>Fungi</taxon>
        <taxon>Dikarya</taxon>
        <taxon>Ascomycota</taxon>
        <taxon>Pezizomycotina</taxon>
        <taxon>Eurotiomycetes</taxon>
        <taxon>Eurotiomycetidae</taxon>
        <taxon>Eurotiales</taxon>
        <taxon>Aspergillaceae</taxon>
        <taxon>Aspergillus</taxon>
        <taxon>Aspergillus subgen. Circumdati</taxon>
    </lineage>
</organism>
<evidence type="ECO:0000256" key="5">
    <source>
        <dbReference type="PIRSR" id="PIRSR601613-1"/>
    </source>
</evidence>
<name>A0A0F0I9K7_ASPPU</name>
<feature type="binding site" evidence="5">
    <location>
        <position position="336"/>
    </location>
    <ligand>
        <name>substrate</name>
    </ligand>
</feature>
<evidence type="ECO:0000313" key="8">
    <source>
        <dbReference type="EMBL" id="KJK63821.1"/>
    </source>
</evidence>